<evidence type="ECO:0000256" key="5">
    <source>
        <dbReference type="ARBA" id="ARBA00022968"/>
    </source>
</evidence>
<sequence>MLNLWKYPQWKFSKMLIRKFATNLEVVYTTVTVIVFSAVRNMKANKSCFGHNFVPFCFGIACGILISIVLFLVFESPALFNQFWTDTHHDKVNLKERGNIAHIDSREQQREFHVEDQKVIERKFLQDSSNANNQDVGNMTIPIEVQADIPSIENPAWEMNLTPVHIPGYLTQELKLKKKVYIAIVNPSAITSTFIPLIGKTYGNDWVTKGFGDIGVYSPMGVDIAKSADIKNYHVSVASKSPREISAAMLYEVINNLCSEHIDTHHHFFIVNSNTYVRLPFLLNFTKRLDDSHTLWIGHKIVTDIADKQYTNDPDHYCSTGPGFVLSRHALQKMCPHITVCQSEYQSSSTPSGLQFARCALRFLNMTCVFSTKNLFYDLGGTELIDPYSEDNPYKDSISIHPMQDSTAFYRVHHFSLSQRLNETAMLNEYYHNIIQSMDRVLVKEGGMADDRLILGRHGNENKYQHGDVISWERIETNERSPTLVYSTDEAEPSRTLTKSDEIVLDKVKAMALEKAKVKYGTDLVLKTSTIFRRVVPGVGYQYMVDIQQNDEDIATVSFDQPYDRMRSIKTQFAPNVKVNFILPLQDGSMDFKEFMQMFEQSCMSVDRAQNVALLVVLYQTKTDPPSNFDEKKSETLKLLNLYKQKYPELSLRWINGGNKPFSHIEGVALAVRALPADTLICSINLFMLMQPEFLHHARLNTIPGEQLYFPAPFQRLENTEGEEVSKTSGFWRSFDYSLFCGYKQDLIRACGGEAFASGEDLFEKALTSGLDVFRAPEHSLSVRWHERDCHVNELAKEEQSTCEEAERHVQLASSWIQR</sequence>
<dbReference type="PANTHER" id="PTHR12369:SF11">
    <property type="entry name" value="HEXOSYLTRANSFERASE"/>
    <property type="match status" value="1"/>
</dbReference>
<organism evidence="10">
    <name type="scientific">Phallusia mammillata</name>
    <dbReference type="NCBI Taxonomy" id="59560"/>
    <lineage>
        <taxon>Eukaryota</taxon>
        <taxon>Metazoa</taxon>
        <taxon>Chordata</taxon>
        <taxon>Tunicata</taxon>
        <taxon>Ascidiacea</taxon>
        <taxon>Phlebobranchia</taxon>
        <taxon>Ascidiidae</taxon>
        <taxon>Phallusia</taxon>
    </lineage>
</organism>
<dbReference type="AlphaFoldDB" id="A0A6F9DA52"/>
<evidence type="ECO:0000256" key="8">
    <source>
        <dbReference type="ARBA" id="ARBA00023136"/>
    </source>
</evidence>
<keyword evidence="6 9" id="KW-1133">Transmembrane helix</keyword>
<dbReference type="Gene3D" id="3.90.550.50">
    <property type="match status" value="1"/>
</dbReference>
<dbReference type="EMBL" id="LR783951">
    <property type="protein sequence ID" value="CAB3230945.1"/>
    <property type="molecule type" value="mRNA"/>
</dbReference>
<evidence type="ECO:0000256" key="3">
    <source>
        <dbReference type="ARBA" id="ARBA00022679"/>
    </source>
</evidence>
<keyword evidence="4 9" id="KW-0812">Transmembrane</keyword>
<feature type="transmembrane region" description="Helical" evidence="9">
    <location>
        <begin position="20"/>
        <end position="41"/>
    </location>
</feature>
<feature type="transmembrane region" description="Helical" evidence="9">
    <location>
        <begin position="53"/>
        <end position="74"/>
    </location>
</feature>
<comment type="subcellular location">
    <subcellularLocation>
        <location evidence="1 9">Golgi apparatus</location>
        <location evidence="1 9">Golgi stack membrane</location>
        <topology evidence="1 9">Single-pass type II membrane protein</topology>
    </subcellularLocation>
</comment>
<accession>A0A6F9DA52</accession>
<evidence type="ECO:0000256" key="7">
    <source>
        <dbReference type="ARBA" id="ARBA00023034"/>
    </source>
</evidence>
<gene>
    <name evidence="10" type="primary">Chsy3-003</name>
</gene>
<name>A0A6F9DA52_9ASCI</name>
<keyword evidence="7 9" id="KW-0333">Golgi apparatus</keyword>
<evidence type="ECO:0000256" key="4">
    <source>
        <dbReference type="ARBA" id="ARBA00022692"/>
    </source>
</evidence>
<dbReference type="GO" id="GO:0032580">
    <property type="term" value="C:Golgi cisterna membrane"/>
    <property type="evidence" value="ECO:0007669"/>
    <property type="project" value="UniProtKB-SubCell"/>
</dbReference>
<dbReference type="EC" id="2.4.1.-" evidence="9"/>
<reference evidence="10" key="1">
    <citation type="submission" date="2020-04" db="EMBL/GenBank/DDBJ databases">
        <authorList>
            <person name="Neveu A P."/>
        </authorList>
    </citation>
    <scope>NUCLEOTIDE SEQUENCE</scope>
    <source>
        <tissue evidence="10">Whole embryo</tissue>
    </source>
</reference>
<evidence type="ECO:0000256" key="6">
    <source>
        <dbReference type="ARBA" id="ARBA00022989"/>
    </source>
</evidence>
<evidence type="ECO:0000256" key="1">
    <source>
        <dbReference type="ARBA" id="ARBA00004447"/>
    </source>
</evidence>
<protein>
    <recommendedName>
        <fullName evidence="9">Hexosyltransferase</fullName>
        <ecNumber evidence="9">2.4.1.-</ecNumber>
    </recommendedName>
</protein>
<comment type="similarity">
    <text evidence="2 9">Belongs to the chondroitin N-acetylgalactosaminyltransferase family.</text>
</comment>
<keyword evidence="3 9" id="KW-0808">Transferase</keyword>
<evidence type="ECO:0000313" key="10">
    <source>
        <dbReference type="EMBL" id="CAB3230945.1"/>
    </source>
</evidence>
<dbReference type="PANTHER" id="PTHR12369">
    <property type="entry name" value="CHONDROITIN SYNTHASE"/>
    <property type="match status" value="1"/>
</dbReference>
<dbReference type="GO" id="GO:0047238">
    <property type="term" value="F:glucuronosyl-N-acetylgalactosaminyl-proteoglycan 4-beta-N-acetylgalactosaminyltransferase activity"/>
    <property type="evidence" value="ECO:0007669"/>
    <property type="project" value="TreeGrafter"/>
</dbReference>
<evidence type="ECO:0000256" key="9">
    <source>
        <dbReference type="RuleBase" id="RU364016"/>
    </source>
</evidence>
<proteinExistence type="evidence at transcript level"/>
<dbReference type="Pfam" id="PF05679">
    <property type="entry name" value="CHGN"/>
    <property type="match status" value="1"/>
</dbReference>
<keyword evidence="8 9" id="KW-0472">Membrane</keyword>
<dbReference type="InterPro" id="IPR008428">
    <property type="entry name" value="Chond_GalNAc"/>
</dbReference>
<comment type="caution">
    <text evidence="9">Lacks conserved residue(s) required for the propagation of feature annotation.</text>
</comment>
<keyword evidence="5 9" id="KW-0735">Signal-anchor</keyword>
<evidence type="ECO:0000256" key="2">
    <source>
        <dbReference type="ARBA" id="ARBA00009239"/>
    </source>
</evidence>
<dbReference type="InterPro" id="IPR051227">
    <property type="entry name" value="CS_glycosyltransferase"/>
</dbReference>